<dbReference type="InterPro" id="IPR001610">
    <property type="entry name" value="PAC"/>
</dbReference>
<dbReference type="InterPro" id="IPR050469">
    <property type="entry name" value="Diguanylate_Cyclase"/>
</dbReference>
<evidence type="ECO:0000313" key="10">
    <source>
        <dbReference type="EMBL" id="MFD1462984.1"/>
    </source>
</evidence>
<dbReference type="RefSeq" id="WP_229525799.1">
    <property type="nucleotide sequence ID" value="NZ_JAFFQR010000105.1"/>
</dbReference>
<feature type="transmembrane region" description="Helical" evidence="6">
    <location>
        <begin position="35"/>
        <end position="56"/>
    </location>
</feature>
<dbReference type="SUPFAM" id="SSF55785">
    <property type="entry name" value="PYP-like sensor domain (PAS domain)"/>
    <property type="match status" value="1"/>
</dbReference>
<sequence>MLRDMIANFALLTAFFFLFNHLFRRYLMEDHRTLRFKLLIGITHGCCALLLLLFSYQINETSFIDFRHIVVISSAYFGGLTASLVTALFFVLGRITLVGTFTSSPASMTPLLSITLAAIGSGIIMQVVKCYRHRWLLSVLLSMTIITILSLTRGIKKDTFSYLALVGLGGLFAASLIAFFSTTNQLTKQLEYSERKYRSLHALQEAIFESAVGTAIIAIGWEGQLTHANKGTEKMLGYRADELVGKESPLIFLDPNEVEVYGKELSQKTGKTIQGLDVFFYGAAEHVSEGREWSCIRKDGARITVLLTLSPLLLDGKTVGVIGIATDISERKKMEEQLKQLSLLDGLTKIANRRFFDEMLKQEWKKAAQNKKELSLIFFDIDHFKAYNDLYGHQAGDDCLRKVTAIAKKTINHTSATIARYGGEEFTIILPDTNAKRAAQLAENLRSAIENTAIFHNGTRMKSVVTVSIGVATCYPDGNNVPEELITKADEALYYAKGHGRNRMINYKELPKMAGILRHDRYS</sequence>
<evidence type="ECO:0000256" key="5">
    <source>
        <dbReference type="ARBA" id="ARBA00023136"/>
    </source>
</evidence>
<accession>A0ABW4DEL9</accession>
<evidence type="ECO:0000259" key="8">
    <source>
        <dbReference type="PROSITE" id="PS50113"/>
    </source>
</evidence>
<dbReference type="NCBIfam" id="TIGR00254">
    <property type="entry name" value="GGDEF"/>
    <property type="match status" value="1"/>
</dbReference>
<dbReference type="PROSITE" id="PS50112">
    <property type="entry name" value="PAS"/>
    <property type="match status" value="1"/>
</dbReference>
<dbReference type="SMART" id="SM00091">
    <property type="entry name" value="PAS"/>
    <property type="match status" value="1"/>
</dbReference>
<keyword evidence="2" id="KW-1003">Cell membrane</keyword>
<reference evidence="11" key="1">
    <citation type="journal article" date="2019" name="Int. J. Syst. Evol. Microbiol.">
        <title>The Global Catalogue of Microorganisms (GCM) 10K type strain sequencing project: providing services to taxonomists for standard genome sequencing and annotation.</title>
        <authorList>
            <consortium name="The Broad Institute Genomics Platform"/>
            <consortium name="The Broad Institute Genome Sequencing Center for Infectious Disease"/>
            <person name="Wu L."/>
            <person name="Ma J."/>
        </authorList>
    </citation>
    <scope>NUCLEOTIDE SEQUENCE [LARGE SCALE GENOMIC DNA]</scope>
    <source>
        <strain evidence="11">CCM 9147</strain>
    </source>
</reference>
<feature type="transmembrane region" description="Helical" evidence="6">
    <location>
        <begin position="6"/>
        <end position="23"/>
    </location>
</feature>
<keyword evidence="3 6" id="KW-0812">Transmembrane</keyword>
<dbReference type="GO" id="GO:0052621">
    <property type="term" value="F:diguanylate cyclase activity"/>
    <property type="evidence" value="ECO:0007669"/>
    <property type="project" value="UniProtKB-EC"/>
</dbReference>
<dbReference type="InterPro" id="IPR043128">
    <property type="entry name" value="Rev_trsase/Diguanyl_cyclase"/>
</dbReference>
<evidence type="ECO:0000313" key="11">
    <source>
        <dbReference type="Proteomes" id="UP001597340"/>
    </source>
</evidence>
<feature type="transmembrane region" description="Helical" evidence="6">
    <location>
        <begin position="76"/>
        <end position="97"/>
    </location>
</feature>
<feature type="transmembrane region" description="Helical" evidence="6">
    <location>
        <begin position="134"/>
        <end position="152"/>
    </location>
</feature>
<feature type="domain" description="PAC" evidence="8">
    <location>
        <begin position="289"/>
        <end position="340"/>
    </location>
</feature>
<dbReference type="InterPro" id="IPR000700">
    <property type="entry name" value="PAS-assoc_C"/>
</dbReference>
<organism evidence="10 11">
    <name type="scientific">Paenibacillus farraposensis</name>
    <dbReference type="NCBI Taxonomy" id="2807095"/>
    <lineage>
        <taxon>Bacteria</taxon>
        <taxon>Bacillati</taxon>
        <taxon>Bacillota</taxon>
        <taxon>Bacilli</taxon>
        <taxon>Bacillales</taxon>
        <taxon>Paenibacillaceae</taxon>
        <taxon>Paenibacillus</taxon>
    </lineage>
</organism>
<dbReference type="NCBIfam" id="TIGR00229">
    <property type="entry name" value="sensory_box"/>
    <property type="match status" value="1"/>
</dbReference>
<dbReference type="InterPro" id="IPR029787">
    <property type="entry name" value="Nucleotide_cyclase"/>
</dbReference>
<dbReference type="PANTHER" id="PTHR45138">
    <property type="entry name" value="REGULATORY COMPONENTS OF SENSORY TRANSDUCTION SYSTEM"/>
    <property type="match status" value="1"/>
</dbReference>
<dbReference type="InterPro" id="IPR035965">
    <property type="entry name" value="PAS-like_dom_sf"/>
</dbReference>
<comment type="subcellular location">
    <subcellularLocation>
        <location evidence="1">Cell membrane</location>
        <topology evidence="1">Multi-pass membrane protein</topology>
    </subcellularLocation>
</comment>
<name>A0ABW4DEL9_9BACL</name>
<dbReference type="PANTHER" id="PTHR45138:SF9">
    <property type="entry name" value="DIGUANYLATE CYCLASE DGCM-RELATED"/>
    <property type="match status" value="1"/>
</dbReference>
<dbReference type="InterPro" id="IPR000014">
    <property type="entry name" value="PAS"/>
</dbReference>
<dbReference type="PROSITE" id="PS50113">
    <property type="entry name" value="PAC"/>
    <property type="match status" value="1"/>
</dbReference>
<evidence type="ECO:0000256" key="3">
    <source>
        <dbReference type="ARBA" id="ARBA00022692"/>
    </source>
</evidence>
<dbReference type="CDD" id="cd01949">
    <property type="entry name" value="GGDEF"/>
    <property type="match status" value="1"/>
</dbReference>
<dbReference type="Gene3D" id="3.30.70.270">
    <property type="match status" value="1"/>
</dbReference>
<dbReference type="SMART" id="SM00267">
    <property type="entry name" value="GGDEF"/>
    <property type="match status" value="1"/>
</dbReference>
<dbReference type="Pfam" id="PF00990">
    <property type="entry name" value="GGDEF"/>
    <property type="match status" value="1"/>
</dbReference>
<proteinExistence type="predicted"/>
<comment type="caution">
    <text evidence="10">The sequence shown here is derived from an EMBL/GenBank/DDBJ whole genome shotgun (WGS) entry which is preliminary data.</text>
</comment>
<feature type="domain" description="PAS" evidence="7">
    <location>
        <begin position="207"/>
        <end position="267"/>
    </location>
</feature>
<dbReference type="Gene3D" id="3.30.450.20">
    <property type="entry name" value="PAS domain"/>
    <property type="match status" value="1"/>
</dbReference>
<feature type="domain" description="GGDEF" evidence="9">
    <location>
        <begin position="372"/>
        <end position="509"/>
    </location>
</feature>
<evidence type="ECO:0000259" key="7">
    <source>
        <dbReference type="PROSITE" id="PS50112"/>
    </source>
</evidence>
<evidence type="ECO:0000256" key="2">
    <source>
        <dbReference type="ARBA" id="ARBA00022475"/>
    </source>
</evidence>
<evidence type="ECO:0000256" key="4">
    <source>
        <dbReference type="ARBA" id="ARBA00022989"/>
    </source>
</evidence>
<keyword evidence="11" id="KW-1185">Reference proteome</keyword>
<keyword evidence="10" id="KW-0808">Transferase</keyword>
<evidence type="ECO:0000256" key="6">
    <source>
        <dbReference type="SAM" id="Phobius"/>
    </source>
</evidence>
<feature type="transmembrane region" description="Helical" evidence="6">
    <location>
        <begin position="109"/>
        <end position="128"/>
    </location>
</feature>
<dbReference type="Pfam" id="PF07694">
    <property type="entry name" value="5TM-5TMR_LYT"/>
    <property type="match status" value="1"/>
</dbReference>
<feature type="transmembrane region" description="Helical" evidence="6">
    <location>
        <begin position="159"/>
        <end position="180"/>
    </location>
</feature>
<protein>
    <submittedName>
        <fullName evidence="10">Diguanylate cyclase</fullName>
        <ecNumber evidence="10">2.7.7.65</ecNumber>
    </submittedName>
</protein>
<keyword evidence="4 6" id="KW-1133">Transmembrane helix</keyword>
<dbReference type="PROSITE" id="PS50887">
    <property type="entry name" value="GGDEF"/>
    <property type="match status" value="1"/>
</dbReference>
<keyword evidence="5 6" id="KW-0472">Membrane</keyword>
<dbReference type="EMBL" id="JBHTNZ010000025">
    <property type="protein sequence ID" value="MFD1462984.1"/>
    <property type="molecule type" value="Genomic_DNA"/>
</dbReference>
<keyword evidence="10" id="KW-0548">Nucleotidyltransferase</keyword>
<dbReference type="SMART" id="SM00086">
    <property type="entry name" value="PAC"/>
    <property type="match status" value="1"/>
</dbReference>
<evidence type="ECO:0000256" key="1">
    <source>
        <dbReference type="ARBA" id="ARBA00004651"/>
    </source>
</evidence>
<gene>
    <name evidence="10" type="ORF">ACFQ5D_16655</name>
</gene>
<dbReference type="CDD" id="cd00130">
    <property type="entry name" value="PAS"/>
    <property type="match status" value="1"/>
</dbReference>
<dbReference type="SUPFAM" id="SSF55073">
    <property type="entry name" value="Nucleotide cyclase"/>
    <property type="match status" value="1"/>
</dbReference>
<dbReference type="EC" id="2.7.7.65" evidence="10"/>
<dbReference type="InterPro" id="IPR000160">
    <property type="entry name" value="GGDEF_dom"/>
</dbReference>
<dbReference type="InterPro" id="IPR011620">
    <property type="entry name" value="Sig_transdc_His_kinase_LytS_TM"/>
</dbReference>
<dbReference type="Pfam" id="PF13426">
    <property type="entry name" value="PAS_9"/>
    <property type="match status" value="1"/>
</dbReference>
<evidence type="ECO:0000259" key="9">
    <source>
        <dbReference type="PROSITE" id="PS50887"/>
    </source>
</evidence>
<dbReference type="Proteomes" id="UP001597340">
    <property type="component" value="Unassembled WGS sequence"/>
</dbReference>